<feature type="compositionally biased region" description="Acidic residues" evidence="1">
    <location>
        <begin position="1"/>
        <end position="10"/>
    </location>
</feature>
<reference evidence="2 3" key="1">
    <citation type="submission" date="2024-05" db="EMBL/GenBank/DDBJ databases">
        <title>Genome sequencing and assembly of Indian major carp, Cirrhinus mrigala (Hamilton, 1822).</title>
        <authorList>
            <person name="Mohindra V."/>
            <person name="Chowdhury L.M."/>
            <person name="Lal K."/>
            <person name="Jena J.K."/>
        </authorList>
    </citation>
    <scope>NUCLEOTIDE SEQUENCE [LARGE SCALE GENOMIC DNA]</scope>
    <source>
        <strain evidence="2">CM1030</strain>
        <tissue evidence="2">Blood</tissue>
    </source>
</reference>
<evidence type="ECO:0000313" key="3">
    <source>
        <dbReference type="Proteomes" id="UP001529510"/>
    </source>
</evidence>
<comment type="caution">
    <text evidence="2">The sequence shown here is derived from an EMBL/GenBank/DDBJ whole genome shotgun (WGS) entry which is preliminary data.</text>
</comment>
<organism evidence="2 3">
    <name type="scientific">Cirrhinus mrigala</name>
    <name type="common">Mrigala</name>
    <dbReference type="NCBI Taxonomy" id="683832"/>
    <lineage>
        <taxon>Eukaryota</taxon>
        <taxon>Metazoa</taxon>
        <taxon>Chordata</taxon>
        <taxon>Craniata</taxon>
        <taxon>Vertebrata</taxon>
        <taxon>Euteleostomi</taxon>
        <taxon>Actinopterygii</taxon>
        <taxon>Neopterygii</taxon>
        <taxon>Teleostei</taxon>
        <taxon>Ostariophysi</taxon>
        <taxon>Cypriniformes</taxon>
        <taxon>Cyprinidae</taxon>
        <taxon>Labeoninae</taxon>
        <taxon>Labeonini</taxon>
        <taxon>Cirrhinus</taxon>
    </lineage>
</organism>
<sequence length="153" mass="17456">DIRDAEDELKENESQVNKSSMKVSNYRSRISSIQNEIKETDKVLYKNKRKFKEVNQHLEVTADIQQMVRRAVNLLSVLSGRVTVLERQTQRFILWQPVIKAMEDVVKAAGNVAENLLLYSQGASGLINTLRENVGELQALCNSASNSEYDSYY</sequence>
<evidence type="ECO:0008006" key="4">
    <source>
        <dbReference type="Google" id="ProtNLM"/>
    </source>
</evidence>
<accession>A0ABD0PEJ4</accession>
<dbReference type="EMBL" id="JAMKFB020000016">
    <property type="protein sequence ID" value="KAL0172455.1"/>
    <property type="molecule type" value="Genomic_DNA"/>
</dbReference>
<proteinExistence type="predicted"/>
<evidence type="ECO:0000256" key="1">
    <source>
        <dbReference type="SAM" id="MobiDB-lite"/>
    </source>
</evidence>
<keyword evidence="3" id="KW-1185">Reference proteome</keyword>
<dbReference type="Proteomes" id="UP001529510">
    <property type="component" value="Unassembled WGS sequence"/>
</dbReference>
<feature type="non-terminal residue" evidence="2">
    <location>
        <position position="1"/>
    </location>
</feature>
<feature type="region of interest" description="Disordered" evidence="1">
    <location>
        <begin position="1"/>
        <end position="21"/>
    </location>
</feature>
<dbReference type="AlphaFoldDB" id="A0ABD0PEJ4"/>
<name>A0ABD0PEJ4_CIRMR</name>
<evidence type="ECO:0000313" key="2">
    <source>
        <dbReference type="EMBL" id="KAL0172455.1"/>
    </source>
</evidence>
<gene>
    <name evidence="2" type="ORF">M9458_032766</name>
</gene>
<protein>
    <recommendedName>
        <fullName evidence="4">Endosome-associated-trafficking regulator 1</fullName>
    </recommendedName>
</protein>